<accession>A0A8S0V8J0</accession>
<protein>
    <submittedName>
        <fullName evidence="3">Uncharacterized protein</fullName>
    </submittedName>
</protein>
<dbReference type="GO" id="GO:0009507">
    <property type="term" value="C:chloroplast"/>
    <property type="evidence" value="ECO:0007669"/>
    <property type="project" value="TreeGrafter"/>
</dbReference>
<organism evidence="3 4">
    <name type="scientific">Olea europaea subsp. europaea</name>
    <dbReference type="NCBI Taxonomy" id="158383"/>
    <lineage>
        <taxon>Eukaryota</taxon>
        <taxon>Viridiplantae</taxon>
        <taxon>Streptophyta</taxon>
        <taxon>Embryophyta</taxon>
        <taxon>Tracheophyta</taxon>
        <taxon>Spermatophyta</taxon>
        <taxon>Magnoliopsida</taxon>
        <taxon>eudicotyledons</taxon>
        <taxon>Gunneridae</taxon>
        <taxon>Pentapetalae</taxon>
        <taxon>asterids</taxon>
        <taxon>lamiids</taxon>
        <taxon>Lamiales</taxon>
        <taxon>Oleaceae</taxon>
        <taxon>Oleeae</taxon>
        <taxon>Olea</taxon>
    </lineage>
</organism>
<dbReference type="AlphaFoldDB" id="A0A8S0V8J0"/>
<dbReference type="PANTHER" id="PTHR36764">
    <property type="entry name" value="TRNA (ILE)-LYSIDINE SYNTHASE"/>
    <property type="match status" value="1"/>
</dbReference>
<feature type="compositionally biased region" description="Polar residues" evidence="2">
    <location>
        <begin position="55"/>
        <end position="64"/>
    </location>
</feature>
<evidence type="ECO:0000256" key="2">
    <source>
        <dbReference type="SAM" id="MobiDB-lite"/>
    </source>
</evidence>
<feature type="coiled-coil region" evidence="1">
    <location>
        <begin position="149"/>
        <end position="200"/>
    </location>
</feature>
<proteinExistence type="predicted"/>
<dbReference type="EMBL" id="CACTIH010009161">
    <property type="protein sequence ID" value="CAA3026458.1"/>
    <property type="molecule type" value="Genomic_DNA"/>
</dbReference>
<evidence type="ECO:0000313" key="3">
    <source>
        <dbReference type="EMBL" id="CAA3026458.1"/>
    </source>
</evidence>
<gene>
    <name evidence="3" type="ORF">OLEA9_A024591</name>
</gene>
<dbReference type="PANTHER" id="PTHR36764:SF1">
    <property type="entry name" value="TRNA (ILE)-LYSIDINE SYNTHASE"/>
    <property type="match status" value="1"/>
</dbReference>
<evidence type="ECO:0000313" key="4">
    <source>
        <dbReference type="Proteomes" id="UP000594638"/>
    </source>
</evidence>
<dbReference type="OrthoDB" id="1922268at2759"/>
<keyword evidence="4" id="KW-1185">Reference proteome</keyword>
<feature type="region of interest" description="Disordered" evidence="2">
    <location>
        <begin position="214"/>
        <end position="239"/>
    </location>
</feature>
<sequence>MVAISLYKGNLHKISDVPHRWPMPARKLSLRDFKILHRRRLNALSLLQSASTPAADIATTSNPNPGIGPSDDAKDDNKRDSGFEVKLDRLELDEGQIMEKRKDLKEVRDEKVLENLIKDSDALAEEKNGDNVENVDKAMVLVNPESEQAHNKENDVIAKEKRKKEVEEKLVILNEKKHSLVQVLKQILNAEEELKRQSSMQGMAGRQFAPLLVDTTNDSGSMTRLNTPKTASDGNLGGGLDVGDADDTWNHNMRSCNVLRLSSTSPSSDSQLRKPASNAVPHTSRTALGAVGSPLCFAPSGQQGHTSNPSSVSVSGTNYIASSPSPAASGGTSVLRDGRLPSPWN</sequence>
<comment type="caution">
    <text evidence="3">The sequence shown here is derived from an EMBL/GenBank/DDBJ whole genome shotgun (WGS) entry which is preliminary data.</text>
</comment>
<dbReference type="Proteomes" id="UP000594638">
    <property type="component" value="Unassembled WGS sequence"/>
</dbReference>
<feature type="region of interest" description="Disordered" evidence="2">
    <location>
        <begin position="260"/>
        <end position="280"/>
    </location>
</feature>
<feature type="compositionally biased region" description="Polar residues" evidence="2">
    <location>
        <begin position="300"/>
        <end position="320"/>
    </location>
</feature>
<reference evidence="3 4" key="1">
    <citation type="submission" date="2019-12" db="EMBL/GenBank/DDBJ databases">
        <authorList>
            <person name="Alioto T."/>
            <person name="Alioto T."/>
            <person name="Gomez Garrido J."/>
        </authorList>
    </citation>
    <scope>NUCLEOTIDE SEQUENCE [LARGE SCALE GENOMIC DNA]</scope>
</reference>
<feature type="compositionally biased region" description="Polar residues" evidence="2">
    <location>
        <begin position="214"/>
        <end position="232"/>
    </location>
</feature>
<feature type="region of interest" description="Disordered" evidence="2">
    <location>
        <begin position="299"/>
        <end position="345"/>
    </location>
</feature>
<name>A0A8S0V8J0_OLEEU</name>
<feature type="region of interest" description="Disordered" evidence="2">
    <location>
        <begin position="55"/>
        <end position="80"/>
    </location>
</feature>
<feature type="compositionally biased region" description="Basic and acidic residues" evidence="2">
    <location>
        <begin position="71"/>
        <end position="80"/>
    </location>
</feature>
<keyword evidence="1" id="KW-0175">Coiled coil</keyword>
<evidence type="ECO:0000256" key="1">
    <source>
        <dbReference type="SAM" id="Coils"/>
    </source>
</evidence>
<dbReference type="Gramene" id="OE9A024591T1">
    <property type="protein sequence ID" value="OE9A024591C1"/>
    <property type="gene ID" value="OE9A024591"/>
</dbReference>